<dbReference type="Gene3D" id="3.40.190.10">
    <property type="entry name" value="Periplasmic binding protein-like II"/>
    <property type="match status" value="2"/>
</dbReference>
<evidence type="ECO:0000313" key="9">
    <source>
        <dbReference type="Proteomes" id="UP001055804"/>
    </source>
</evidence>
<dbReference type="InterPro" id="IPR044084">
    <property type="entry name" value="AvModA-like_subst-bd"/>
</dbReference>
<dbReference type="CDD" id="cd13539">
    <property type="entry name" value="PBP2_AvModA"/>
    <property type="match status" value="1"/>
</dbReference>
<feature type="signal peptide" evidence="7">
    <location>
        <begin position="1"/>
        <end position="25"/>
    </location>
</feature>
<keyword evidence="4 7" id="KW-0732">Signal</keyword>
<accession>A0A9J6PDB8</accession>
<dbReference type="PANTHER" id="PTHR30632:SF14">
    <property type="entry name" value="TUNGSTATE_MOLYBDATE_CHROMATE-BINDING PROTEIN MODA"/>
    <property type="match status" value="1"/>
</dbReference>
<dbReference type="RefSeq" id="WP_269333349.1">
    <property type="nucleotide sequence ID" value="NZ_JAMZFT010000003.1"/>
</dbReference>
<keyword evidence="3 6" id="KW-0479">Metal-binding</keyword>
<evidence type="ECO:0000256" key="2">
    <source>
        <dbReference type="ARBA" id="ARBA00022505"/>
    </source>
</evidence>
<keyword evidence="9" id="KW-1185">Reference proteome</keyword>
<feature type="binding site" evidence="6">
    <location>
        <position position="169"/>
    </location>
    <ligand>
        <name>molybdate</name>
        <dbReference type="ChEBI" id="CHEBI:36264"/>
    </ligand>
</feature>
<dbReference type="InterPro" id="IPR050682">
    <property type="entry name" value="ModA/WtpA"/>
</dbReference>
<evidence type="ECO:0000256" key="3">
    <source>
        <dbReference type="ARBA" id="ARBA00022723"/>
    </source>
</evidence>
<dbReference type="GO" id="GO:0030973">
    <property type="term" value="F:molybdate ion binding"/>
    <property type="evidence" value="ECO:0007669"/>
    <property type="project" value="InterPro"/>
</dbReference>
<reference evidence="8" key="1">
    <citation type="submission" date="2022-06" db="EMBL/GenBank/DDBJ databases">
        <title>Isolation and Genomics of Futiania mangrovii gen. nov., sp. nov., a Rare and Metabolically-versatile member in the Class Alphaproteobacteria.</title>
        <authorList>
            <person name="Liu L."/>
            <person name="Huang W.-C."/>
            <person name="Pan J."/>
            <person name="Li J."/>
            <person name="Huang Y."/>
            <person name="Du H."/>
            <person name="Liu Y."/>
            <person name="Li M."/>
        </authorList>
    </citation>
    <scope>NUCLEOTIDE SEQUENCE</scope>
    <source>
        <strain evidence="8">FT118</strain>
    </source>
</reference>
<comment type="caution">
    <text evidence="8">The sequence shown here is derived from an EMBL/GenBank/DDBJ whole genome shotgun (WGS) entry which is preliminary data.</text>
</comment>
<comment type="subunit">
    <text evidence="5">The complex is composed of two ATP-binding proteins (ModC), two transmembrane proteins (ModB) and a solute-binding protein (ModA).</text>
</comment>
<dbReference type="GO" id="GO:0015689">
    <property type="term" value="P:molybdate ion transport"/>
    <property type="evidence" value="ECO:0007669"/>
    <property type="project" value="InterPro"/>
</dbReference>
<evidence type="ECO:0000256" key="6">
    <source>
        <dbReference type="PIRSR" id="PIRSR004846-1"/>
    </source>
</evidence>
<dbReference type="InterPro" id="IPR005950">
    <property type="entry name" value="ModA"/>
</dbReference>
<dbReference type="GO" id="GO:0046872">
    <property type="term" value="F:metal ion binding"/>
    <property type="evidence" value="ECO:0007669"/>
    <property type="project" value="UniProtKB-KW"/>
</dbReference>
<evidence type="ECO:0000256" key="7">
    <source>
        <dbReference type="SAM" id="SignalP"/>
    </source>
</evidence>
<evidence type="ECO:0000256" key="1">
    <source>
        <dbReference type="ARBA" id="ARBA00009175"/>
    </source>
</evidence>
<dbReference type="NCBIfam" id="TIGR01256">
    <property type="entry name" value="modA"/>
    <property type="match status" value="1"/>
</dbReference>
<feature type="binding site" evidence="6">
    <location>
        <position position="62"/>
    </location>
    <ligand>
        <name>molybdate</name>
        <dbReference type="ChEBI" id="CHEBI:36264"/>
    </ligand>
</feature>
<evidence type="ECO:0000256" key="4">
    <source>
        <dbReference type="ARBA" id="ARBA00022729"/>
    </source>
</evidence>
<organism evidence="8 9">
    <name type="scientific">Futiania mangrovi</name>
    <dbReference type="NCBI Taxonomy" id="2959716"/>
    <lineage>
        <taxon>Bacteria</taxon>
        <taxon>Pseudomonadati</taxon>
        <taxon>Pseudomonadota</taxon>
        <taxon>Alphaproteobacteria</taxon>
        <taxon>Futianiales</taxon>
        <taxon>Futianiaceae</taxon>
        <taxon>Futiania</taxon>
    </lineage>
</organism>
<feature type="chain" id="PRO_5039906201" evidence="7">
    <location>
        <begin position="26"/>
        <end position="248"/>
    </location>
</feature>
<dbReference type="FunFam" id="3.40.190.10:FF:000035">
    <property type="entry name" value="Molybdate ABC transporter substrate-binding protein"/>
    <property type="match status" value="1"/>
</dbReference>
<dbReference type="Proteomes" id="UP001055804">
    <property type="component" value="Unassembled WGS sequence"/>
</dbReference>
<comment type="similarity">
    <text evidence="1">Belongs to the bacterial solute-binding protein ModA family.</text>
</comment>
<dbReference type="Pfam" id="PF13531">
    <property type="entry name" value="SBP_bac_11"/>
    <property type="match status" value="1"/>
</dbReference>
<gene>
    <name evidence="8" type="primary">modA</name>
    <name evidence="8" type="ORF">NJQ99_13240</name>
</gene>
<dbReference type="AlphaFoldDB" id="A0A9J6PDB8"/>
<dbReference type="PIRSF" id="PIRSF004846">
    <property type="entry name" value="ModA"/>
    <property type="match status" value="1"/>
</dbReference>
<dbReference type="EMBL" id="JAMZFT010000003">
    <property type="protein sequence ID" value="MCP1337381.1"/>
    <property type="molecule type" value="Genomic_DNA"/>
</dbReference>
<dbReference type="GO" id="GO:1901359">
    <property type="term" value="F:tungstate binding"/>
    <property type="evidence" value="ECO:0007669"/>
    <property type="project" value="UniProtKB-ARBA"/>
</dbReference>
<evidence type="ECO:0000256" key="5">
    <source>
        <dbReference type="ARBA" id="ARBA00062515"/>
    </source>
</evidence>
<protein>
    <submittedName>
        <fullName evidence="8">Molybdate ABC transporter substrate-binding protein</fullName>
    </submittedName>
</protein>
<dbReference type="PANTHER" id="PTHR30632">
    <property type="entry name" value="MOLYBDATE-BINDING PERIPLASMIC PROTEIN"/>
    <property type="match status" value="1"/>
</dbReference>
<proteinExistence type="inferred from homology"/>
<dbReference type="SUPFAM" id="SSF53850">
    <property type="entry name" value="Periplasmic binding protein-like II"/>
    <property type="match status" value="1"/>
</dbReference>
<keyword evidence="2 6" id="KW-0500">Molybdenum</keyword>
<name>A0A9J6PDB8_9PROT</name>
<evidence type="ECO:0000313" key="8">
    <source>
        <dbReference type="EMBL" id="MCP1337381.1"/>
    </source>
</evidence>
<sequence length="248" mass="25624">MRHDAMKAALLLCAALLLPAAPAAAGEVRAAVAANFTSAAQEIARAFEAASGHRVILSFGATGQLFTQITQGAPFDVFLAADRTRPARAVDEGYAVAGTQRTYATGRLVLYSREPGVVTGPESLRQGRLDRIAIANPLTAPYGAAAVEAMEALGVMEAVKDRIVQGTSITQTYQFVATGNAAAGFVALSQVAGVEGGSRWLVPAELHAPIAQDAVLLSGAADPGAARAFLDFLVAPEGRAIVARYGYD</sequence>